<dbReference type="GO" id="GO:0008380">
    <property type="term" value="P:RNA splicing"/>
    <property type="evidence" value="ECO:0007669"/>
    <property type="project" value="InterPro"/>
</dbReference>
<dbReference type="PANTHER" id="PTHR12638:SF0">
    <property type="entry name" value="MAGO HOMOLOG, EXON JUNCTION COMPLEX SUBUNIT-RELATED"/>
    <property type="match status" value="1"/>
</dbReference>
<name>A0A396J230_MEDTR</name>
<evidence type="ECO:0000256" key="1">
    <source>
        <dbReference type="ARBA" id="ARBA00004123"/>
    </source>
</evidence>
<evidence type="ECO:0000256" key="4">
    <source>
        <dbReference type="SAM" id="Phobius"/>
    </source>
</evidence>
<feature type="transmembrane region" description="Helical" evidence="4">
    <location>
        <begin position="140"/>
        <end position="163"/>
    </location>
</feature>
<comment type="subcellular location">
    <subcellularLocation>
        <location evidence="1">Nucleus</location>
    </subcellularLocation>
</comment>
<dbReference type="FunFam" id="3.30.1560.10:FF:000001">
    <property type="entry name" value="Protein mago nashi homolog"/>
    <property type="match status" value="1"/>
</dbReference>
<accession>A0A396J230</accession>
<keyword evidence="3" id="KW-0539">Nucleus</keyword>
<keyword evidence="4" id="KW-0472">Membrane</keyword>
<reference evidence="5" key="1">
    <citation type="journal article" date="2018" name="Nat. Plants">
        <title>Whole-genome landscape of Medicago truncatula symbiotic genes.</title>
        <authorList>
            <person name="Pecrix Y."/>
            <person name="Gamas P."/>
            <person name="Carrere S."/>
        </authorList>
    </citation>
    <scope>NUCLEOTIDE SEQUENCE</scope>
    <source>
        <tissue evidence="5">Leaves</tissue>
    </source>
</reference>
<organism evidence="5">
    <name type="scientific">Medicago truncatula</name>
    <name type="common">Barrel medic</name>
    <name type="synonym">Medicago tribuloides</name>
    <dbReference type="NCBI Taxonomy" id="3880"/>
    <lineage>
        <taxon>Eukaryota</taxon>
        <taxon>Viridiplantae</taxon>
        <taxon>Streptophyta</taxon>
        <taxon>Embryophyta</taxon>
        <taxon>Tracheophyta</taxon>
        <taxon>Spermatophyta</taxon>
        <taxon>Magnoliopsida</taxon>
        <taxon>eudicotyledons</taxon>
        <taxon>Gunneridae</taxon>
        <taxon>Pentapetalae</taxon>
        <taxon>rosids</taxon>
        <taxon>fabids</taxon>
        <taxon>Fabales</taxon>
        <taxon>Fabaceae</taxon>
        <taxon>Papilionoideae</taxon>
        <taxon>50 kb inversion clade</taxon>
        <taxon>NPAAA clade</taxon>
        <taxon>Hologalegina</taxon>
        <taxon>IRL clade</taxon>
        <taxon>Trifolieae</taxon>
        <taxon>Medicago</taxon>
    </lineage>
</organism>
<dbReference type="AlphaFoldDB" id="A0A396J230"/>
<sequence length="172" mass="20453">MGSEKENGVFYLRYHIGHKGKHGHEFLEFEFTDNGKLRYANNSNYKNDTIIRKEVYVSPAVIHEWRRMVSDSEIMKEDDHNWPEPNRVGRQELEIVMGNEHISFITTKIGAVAEVENSEGLQNFHWLVQVIEHIDCFDEFISRIFCLMFYLLILFIVSNILFFNLSEHDYKY</sequence>
<evidence type="ECO:0000256" key="2">
    <source>
        <dbReference type="ARBA" id="ARBA00009270"/>
    </source>
</evidence>
<gene>
    <name evidence="5" type="ORF">MtrunA17_Chr3g0139231</name>
</gene>
<dbReference type="GO" id="GO:0035145">
    <property type="term" value="C:exon-exon junction complex"/>
    <property type="evidence" value="ECO:0007669"/>
    <property type="project" value="InterPro"/>
</dbReference>
<evidence type="ECO:0000256" key="3">
    <source>
        <dbReference type="ARBA" id="ARBA00023242"/>
    </source>
</evidence>
<dbReference type="Gene3D" id="3.30.1560.10">
    <property type="entry name" value="Mago nashi"/>
    <property type="match status" value="1"/>
</dbReference>
<comment type="similarity">
    <text evidence="2">Belongs to the mago nashi family.</text>
</comment>
<dbReference type="Pfam" id="PF02792">
    <property type="entry name" value="Mago_nashi"/>
    <property type="match status" value="1"/>
</dbReference>
<dbReference type="Proteomes" id="UP000265566">
    <property type="component" value="Chromosome 3"/>
</dbReference>
<protein>
    <submittedName>
        <fullName evidence="5">Putative Mago nashi protein</fullName>
    </submittedName>
</protein>
<dbReference type="EMBL" id="PSQE01000003">
    <property type="protein sequence ID" value="RHN70783.1"/>
    <property type="molecule type" value="Genomic_DNA"/>
</dbReference>
<dbReference type="InterPro" id="IPR004023">
    <property type="entry name" value="Mago_nashi"/>
</dbReference>
<dbReference type="SUPFAM" id="SSF89817">
    <property type="entry name" value="Mago nashi protein"/>
    <property type="match status" value="1"/>
</dbReference>
<proteinExistence type="inferred from homology"/>
<keyword evidence="4" id="KW-0812">Transmembrane</keyword>
<comment type="caution">
    <text evidence="5">The sequence shown here is derived from an EMBL/GenBank/DDBJ whole genome shotgun (WGS) entry which is preliminary data.</text>
</comment>
<evidence type="ECO:0000313" key="5">
    <source>
        <dbReference type="EMBL" id="RHN70783.1"/>
    </source>
</evidence>
<dbReference type="InterPro" id="IPR036605">
    <property type="entry name" value="Mago_nashi_sf"/>
</dbReference>
<keyword evidence="4" id="KW-1133">Transmembrane helix</keyword>
<dbReference type="PANTHER" id="PTHR12638">
    <property type="entry name" value="PROTEIN MAGO NASHI HOMOLOG"/>
    <property type="match status" value="1"/>
</dbReference>
<dbReference type="Gramene" id="rna19400">
    <property type="protein sequence ID" value="RHN70783.1"/>
    <property type="gene ID" value="gene19400"/>
</dbReference>